<accession>A0A1Y0SXR7</accession>
<dbReference type="Proteomes" id="UP000224829">
    <property type="component" value="Segment"/>
</dbReference>
<proteinExistence type="predicted"/>
<organism evidence="1 2">
    <name type="scientific">Pseudomonas phage Noxifer</name>
    <dbReference type="NCBI Taxonomy" id="2006684"/>
    <lineage>
        <taxon>Viruses</taxon>
        <taxon>Duplodnaviria</taxon>
        <taxon>Heunggongvirae</taxon>
        <taxon>Uroviricota</taxon>
        <taxon>Caudoviricetes</taxon>
        <taxon>Chimalliviridae</taxon>
        <taxon>Noxifervirus</taxon>
        <taxon>Noxifervirus noxifer</taxon>
    </lineage>
</organism>
<name>A0A1Y0SXR7_9CAUD</name>
<gene>
    <name evidence="1" type="ORF">NOXIFER_249</name>
</gene>
<keyword evidence="2" id="KW-1185">Reference proteome</keyword>
<dbReference type="EMBL" id="MF063068">
    <property type="protein sequence ID" value="ARV77414.1"/>
    <property type="molecule type" value="Genomic_DNA"/>
</dbReference>
<evidence type="ECO:0000313" key="2">
    <source>
        <dbReference type="Proteomes" id="UP000224829"/>
    </source>
</evidence>
<reference evidence="1 2" key="1">
    <citation type="submission" date="2017-05" db="EMBL/GenBank/DDBJ databases">
        <authorList>
            <person name="Song R."/>
            <person name="Chenine A.L."/>
            <person name="Ruprecht R.M."/>
        </authorList>
    </citation>
    <scope>NUCLEOTIDE SEQUENCE [LARGE SCALE GENOMIC DNA]</scope>
</reference>
<sequence>MNLSIQLPDPLRIAKEGLLEEVMASATYNADWAMEKMELSNETRELVHYAARHVAAGVLDIIDGGTDQGRYLLLPMSVVTNLTEHTPNLAGELSEALQDLYEGINN</sequence>
<protein>
    <submittedName>
        <fullName evidence="1">Uncharacterized protein</fullName>
    </submittedName>
</protein>
<evidence type="ECO:0000313" key="1">
    <source>
        <dbReference type="EMBL" id="ARV77414.1"/>
    </source>
</evidence>